<dbReference type="EMBL" id="HBHW01041390">
    <property type="protein sequence ID" value="CAE0063781.1"/>
    <property type="molecule type" value="Transcribed_RNA"/>
</dbReference>
<evidence type="ECO:0000313" key="12">
    <source>
        <dbReference type="EMBL" id="CAE0063785.1"/>
    </source>
</evidence>
<dbReference type="EMBL" id="HBHW01041384">
    <property type="protein sequence ID" value="CAE0063775.1"/>
    <property type="molecule type" value="Transcribed_RNA"/>
</dbReference>
<evidence type="ECO:0000313" key="14">
    <source>
        <dbReference type="EMBL" id="CAE0063787.1"/>
    </source>
</evidence>
<dbReference type="Gene3D" id="3.30.720.120">
    <property type="match status" value="1"/>
</dbReference>
<name>A0A7S3A757_9RHOD</name>
<dbReference type="EMBL" id="HBHW01041386">
    <property type="protein sequence ID" value="CAE0063777.1"/>
    <property type="molecule type" value="Transcribed_RNA"/>
</dbReference>
<proteinExistence type="predicted"/>
<gene>
    <name evidence="3" type="ORF">RMAR00112_LOCUS31847</name>
    <name evidence="4" type="ORF">RMAR00112_LOCUS31848</name>
    <name evidence="5" type="ORF">RMAR00112_LOCUS31849</name>
    <name evidence="6" type="ORF">RMAR00112_LOCUS31850</name>
    <name evidence="7" type="ORF">RMAR00112_LOCUS31852</name>
    <name evidence="8" type="ORF">RMAR00112_LOCUS31853</name>
    <name evidence="9" type="ORF">RMAR00112_LOCUS31854</name>
    <name evidence="10" type="ORF">RMAR00112_LOCUS31855</name>
    <name evidence="11" type="ORF">RMAR00112_LOCUS31856</name>
    <name evidence="12" type="ORF">RMAR00112_LOCUS31857</name>
    <name evidence="13" type="ORF">RMAR00112_LOCUS31858</name>
    <name evidence="14" type="ORF">RMAR00112_LOCUS31859</name>
    <name evidence="15" type="ORF">RMAR00112_LOCUS31860</name>
    <name evidence="16" type="ORF">RMAR00112_LOCUS31861</name>
</gene>
<evidence type="ECO:0000313" key="15">
    <source>
        <dbReference type="EMBL" id="CAE0063788.1"/>
    </source>
</evidence>
<dbReference type="EMBL" id="HBHW01041393">
    <property type="protein sequence ID" value="CAE0063784.1"/>
    <property type="molecule type" value="Transcribed_RNA"/>
</dbReference>
<dbReference type="SUPFAM" id="SSF54593">
    <property type="entry name" value="Glyoxalase/Bleomycin resistance protein/Dihydroxybiphenyl dioxygenase"/>
    <property type="match status" value="1"/>
</dbReference>
<feature type="region of interest" description="Disordered" evidence="1">
    <location>
        <begin position="1"/>
        <end position="26"/>
    </location>
</feature>
<dbReference type="AlphaFoldDB" id="A0A7S3A757"/>
<dbReference type="EMBL" id="HBHW01041394">
    <property type="protein sequence ID" value="CAE0063785.1"/>
    <property type="molecule type" value="Transcribed_RNA"/>
</dbReference>
<evidence type="ECO:0000313" key="7">
    <source>
        <dbReference type="EMBL" id="CAE0063780.1"/>
    </source>
</evidence>
<dbReference type="Gene3D" id="3.30.720.110">
    <property type="match status" value="1"/>
</dbReference>
<dbReference type="Pfam" id="PF00903">
    <property type="entry name" value="Glyoxalase"/>
    <property type="match status" value="1"/>
</dbReference>
<evidence type="ECO:0000313" key="8">
    <source>
        <dbReference type="EMBL" id="CAE0063781.1"/>
    </source>
</evidence>
<evidence type="ECO:0000313" key="9">
    <source>
        <dbReference type="EMBL" id="CAE0063782.1"/>
    </source>
</evidence>
<protein>
    <recommendedName>
        <fullName evidence="2">VOC domain-containing protein</fullName>
    </recommendedName>
</protein>
<dbReference type="InterPro" id="IPR029068">
    <property type="entry name" value="Glyas_Bleomycin-R_OHBP_Dase"/>
</dbReference>
<dbReference type="EMBL" id="HBHW01041385">
    <property type="protein sequence ID" value="CAE0063776.1"/>
    <property type="molecule type" value="Transcribed_RNA"/>
</dbReference>
<dbReference type="InterPro" id="IPR037523">
    <property type="entry name" value="VOC_core"/>
</dbReference>
<dbReference type="EMBL" id="HBHW01041396">
    <property type="protein sequence ID" value="CAE0063787.1"/>
    <property type="molecule type" value="Transcribed_RNA"/>
</dbReference>
<dbReference type="PANTHER" id="PTHR34109:SF1">
    <property type="entry name" value="VOC DOMAIN-CONTAINING PROTEIN"/>
    <property type="match status" value="1"/>
</dbReference>
<dbReference type="EMBL" id="HBHW01041397">
    <property type="protein sequence ID" value="CAE0063788.1"/>
    <property type="molecule type" value="Transcribed_RNA"/>
</dbReference>
<dbReference type="PROSITE" id="PS51819">
    <property type="entry name" value="VOC"/>
    <property type="match status" value="1"/>
</dbReference>
<evidence type="ECO:0000256" key="1">
    <source>
        <dbReference type="SAM" id="MobiDB-lite"/>
    </source>
</evidence>
<organism evidence="7">
    <name type="scientific">Rhodosorus marinus</name>
    <dbReference type="NCBI Taxonomy" id="101924"/>
    <lineage>
        <taxon>Eukaryota</taxon>
        <taxon>Rhodophyta</taxon>
        <taxon>Stylonematophyceae</taxon>
        <taxon>Stylonematales</taxon>
        <taxon>Stylonemataceae</taxon>
        <taxon>Rhodosorus</taxon>
    </lineage>
</organism>
<dbReference type="InterPro" id="IPR004360">
    <property type="entry name" value="Glyas_Fos-R_dOase_dom"/>
</dbReference>
<evidence type="ECO:0000313" key="5">
    <source>
        <dbReference type="EMBL" id="CAE0063777.1"/>
    </source>
</evidence>
<sequence length="185" mass="20439">MAEVVQESKKPRIDEQNGEDAKTAEKVTPIPEDHEGFIPYLAVKNADASLELYEKAFGAKAHVTLKMPDGTIAHASLQVGTTQIMLCQENEMFPMKSAKSIGGCPMNLTRYVEDVDSAFQQAVDAGMEVKEKLKTHFYGDRMGTLVDPDGYEWTLGSRLEIVSEEVMQARMDEQMAEAAPPPQAE</sequence>
<evidence type="ECO:0000313" key="10">
    <source>
        <dbReference type="EMBL" id="CAE0063783.1"/>
    </source>
</evidence>
<dbReference type="EMBL" id="HBHW01041389">
    <property type="protein sequence ID" value="CAE0063780.1"/>
    <property type="molecule type" value="Transcribed_RNA"/>
</dbReference>
<evidence type="ECO:0000313" key="13">
    <source>
        <dbReference type="EMBL" id="CAE0063786.1"/>
    </source>
</evidence>
<dbReference type="CDD" id="cd07246">
    <property type="entry name" value="VOC_like"/>
    <property type="match status" value="1"/>
</dbReference>
<evidence type="ECO:0000313" key="3">
    <source>
        <dbReference type="EMBL" id="CAE0063775.1"/>
    </source>
</evidence>
<accession>A0A7S3A757</accession>
<dbReference type="PANTHER" id="PTHR34109">
    <property type="entry name" value="BNAUNNG04460D PROTEIN-RELATED"/>
    <property type="match status" value="1"/>
</dbReference>
<dbReference type="EMBL" id="HBHW01041395">
    <property type="protein sequence ID" value="CAE0063786.1"/>
    <property type="molecule type" value="Transcribed_RNA"/>
</dbReference>
<dbReference type="EMBL" id="HBHW01041387">
    <property type="protein sequence ID" value="CAE0063778.1"/>
    <property type="molecule type" value="Transcribed_RNA"/>
</dbReference>
<evidence type="ECO:0000313" key="6">
    <source>
        <dbReference type="EMBL" id="CAE0063778.1"/>
    </source>
</evidence>
<evidence type="ECO:0000313" key="4">
    <source>
        <dbReference type="EMBL" id="CAE0063776.1"/>
    </source>
</evidence>
<evidence type="ECO:0000313" key="16">
    <source>
        <dbReference type="EMBL" id="CAE0063789.1"/>
    </source>
</evidence>
<feature type="domain" description="VOC" evidence="2">
    <location>
        <begin position="34"/>
        <end position="158"/>
    </location>
</feature>
<evidence type="ECO:0000313" key="11">
    <source>
        <dbReference type="EMBL" id="CAE0063784.1"/>
    </source>
</evidence>
<evidence type="ECO:0000259" key="2">
    <source>
        <dbReference type="PROSITE" id="PS51819"/>
    </source>
</evidence>
<dbReference type="EMBL" id="HBHW01041392">
    <property type="protein sequence ID" value="CAE0063783.1"/>
    <property type="molecule type" value="Transcribed_RNA"/>
</dbReference>
<reference evidence="7" key="1">
    <citation type="submission" date="2021-01" db="EMBL/GenBank/DDBJ databases">
        <authorList>
            <person name="Corre E."/>
            <person name="Pelletier E."/>
            <person name="Niang G."/>
            <person name="Scheremetjew M."/>
            <person name="Finn R."/>
            <person name="Kale V."/>
            <person name="Holt S."/>
            <person name="Cochrane G."/>
            <person name="Meng A."/>
            <person name="Brown T."/>
            <person name="Cohen L."/>
        </authorList>
    </citation>
    <scope>NUCLEOTIDE SEQUENCE</scope>
    <source>
        <strain evidence="7">CCMP 769</strain>
    </source>
</reference>
<dbReference type="EMBL" id="HBHW01041398">
    <property type="protein sequence ID" value="CAE0063789.1"/>
    <property type="molecule type" value="Transcribed_RNA"/>
</dbReference>
<dbReference type="EMBL" id="HBHW01041391">
    <property type="protein sequence ID" value="CAE0063782.1"/>
    <property type="molecule type" value="Transcribed_RNA"/>
</dbReference>